<evidence type="ECO:0000313" key="2">
    <source>
        <dbReference type="EMBL" id="KAF9457587.1"/>
    </source>
</evidence>
<dbReference type="EMBL" id="MU150365">
    <property type="protein sequence ID" value="KAF9457587.1"/>
    <property type="molecule type" value="Genomic_DNA"/>
</dbReference>
<dbReference type="CDD" id="cd00882">
    <property type="entry name" value="Ras_like_GTPase"/>
    <property type="match status" value="1"/>
</dbReference>
<keyword evidence="3" id="KW-1185">Reference proteome</keyword>
<feature type="domain" description="G" evidence="1">
    <location>
        <begin position="70"/>
        <end position="197"/>
    </location>
</feature>
<proteinExistence type="predicted"/>
<name>A0A9P5XW10_9AGAR</name>
<dbReference type="Gene3D" id="3.40.50.300">
    <property type="entry name" value="P-loop containing nucleotide triphosphate hydrolases"/>
    <property type="match status" value="1"/>
</dbReference>
<dbReference type="PRINTS" id="PR00449">
    <property type="entry name" value="RASTRNSFRMNG"/>
</dbReference>
<organism evidence="2 3">
    <name type="scientific">Collybia nuda</name>
    <dbReference type="NCBI Taxonomy" id="64659"/>
    <lineage>
        <taxon>Eukaryota</taxon>
        <taxon>Fungi</taxon>
        <taxon>Dikarya</taxon>
        <taxon>Basidiomycota</taxon>
        <taxon>Agaricomycotina</taxon>
        <taxon>Agaricomycetes</taxon>
        <taxon>Agaricomycetidae</taxon>
        <taxon>Agaricales</taxon>
        <taxon>Tricholomatineae</taxon>
        <taxon>Clitocybaceae</taxon>
        <taxon>Collybia</taxon>
    </lineage>
</organism>
<dbReference type="InterPro" id="IPR006073">
    <property type="entry name" value="GTP-bd"/>
</dbReference>
<evidence type="ECO:0000313" key="3">
    <source>
        <dbReference type="Proteomes" id="UP000807353"/>
    </source>
</evidence>
<comment type="caution">
    <text evidence="2">The sequence shown here is derived from an EMBL/GenBank/DDBJ whole genome shotgun (WGS) entry which is preliminary data.</text>
</comment>
<gene>
    <name evidence="2" type="ORF">BDZ94DRAFT_1175227</name>
</gene>
<dbReference type="Pfam" id="PF01926">
    <property type="entry name" value="MMR_HSR1"/>
    <property type="match status" value="1"/>
</dbReference>
<dbReference type="InterPro" id="IPR027417">
    <property type="entry name" value="P-loop_NTPase"/>
</dbReference>
<accession>A0A9P5XW10</accession>
<dbReference type="SUPFAM" id="SSF52540">
    <property type="entry name" value="P-loop containing nucleoside triphosphate hydrolases"/>
    <property type="match status" value="1"/>
</dbReference>
<sequence>MKKIILLIASFTEETQIRRHPDFISLYKIHKSLVPIEDEPWISTPPPDNQVPDVQVVNPGPIFEVGKRFRILIIGRSNVGKTTILKKIHPMGGDPIIHNSKGEPRGEHDIEDDMVFSGGPPFIYHDSRGFEAGSMDEFRKVRDFLTKRAKTKELADIIDVIWYCIAMDDMRPISYTEKQFFSVLGTDNVPVVVVFTKCEALESVAIEALEDAGHTFDEAIEQAPKYVEENFKNTHKEFEAMKYPPRGHVYLQELDRPKGDCQELLECTAKVLGYDTLQDLNNAARKGSSEPALKH</sequence>
<reference evidence="2" key="1">
    <citation type="submission" date="2020-11" db="EMBL/GenBank/DDBJ databases">
        <authorList>
            <consortium name="DOE Joint Genome Institute"/>
            <person name="Ahrendt S."/>
            <person name="Riley R."/>
            <person name="Andreopoulos W."/>
            <person name="Labutti K."/>
            <person name="Pangilinan J."/>
            <person name="Ruiz-Duenas F.J."/>
            <person name="Barrasa J.M."/>
            <person name="Sanchez-Garcia M."/>
            <person name="Camarero S."/>
            <person name="Miyauchi S."/>
            <person name="Serrano A."/>
            <person name="Linde D."/>
            <person name="Babiker R."/>
            <person name="Drula E."/>
            <person name="Ayuso-Fernandez I."/>
            <person name="Pacheco R."/>
            <person name="Padilla G."/>
            <person name="Ferreira P."/>
            <person name="Barriuso J."/>
            <person name="Kellner H."/>
            <person name="Castanera R."/>
            <person name="Alfaro M."/>
            <person name="Ramirez L."/>
            <person name="Pisabarro A.G."/>
            <person name="Kuo A."/>
            <person name="Tritt A."/>
            <person name="Lipzen A."/>
            <person name="He G."/>
            <person name="Yan M."/>
            <person name="Ng V."/>
            <person name="Cullen D."/>
            <person name="Martin F."/>
            <person name="Rosso M.-N."/>
            <person name="Henrissat B."/>
            <person name="Hibbett D."/>
            <person name="Martinez A.T."/>
            <person name="Grigoriev I.V."/>
        </authorList>
    </citation>
    <scope>NUCLEOTIDE SEQUENCE</scope>
    <source>
        <strain evidence="2">CBS 247.69</strain>
    </source>
</reference>
<dbReference type="GO" id="GO:0005525">
    <property type="term" value="F:GTP binding"/>
    <property type="evidence" value="ECO:0007669"/>
    <property type="project" value="InterPro"/>
</dbReference>
<evidence type="ECO:0000259" key="1">
    <source>
        <dbReference type="Pfam" id="PF01926"/>
    </source>
</evidence>
<dbReference type="Proteomes" id="UP000807353">
    <property type="component" value="Unassembled WGS sequence"/>
</dbReference>
<dbReference type="AlphaFoldDB" id="A0A9P5XW10"/>
<protein>
    <recommendedName>
        <fullName evidence="1">G domain-containing protein</fullName>
    </recommendedName>
</protein>
<dbReference type="OrthoDB" id="59699at2759"/>